<gene>
    <name evidence="2" type="ORF">PCOR1329_LOCUS29719</name>
</gene>
<sequence>MAMHEEIKGRVEGYFLHSLLAGLVTAITATRITSDILDEFTKDATPQDNALAHYSDLVVNLADAAPANLEELYNTAAVNNDWSGLPAPHSFKSPPPADTQLQFATLDGQGGAKTTLKHIVLKSPERKMKLGPFKELARGAPRRLIFAHRKIGTKVWQCVFEDLGGKQFRQLSLSPETVAKATQNALHETSDEEINAGFDNITNEAPKSTTIATRAGAPLHGWHVGLVEKPLRSSAAEGALAKKESGNNVTLCDGHFNLRALEAMTGPINGNDSLALIGGPNVGKTPLGRACLMAMRRRNASANGWDPARCSIRATSEIDFLRGEPGDILMGGFADDGRSNLLPPKMAKALLDAGQCESMCWAKWGATKWKKGGPRRMADQTYGPNAEELDRWPSATFQELATRACMLAFFKRSAFLANTQEYLHWRPAGTEESDAPRINFKGETFLTAGGERLRQLQEDGDTTPPDNIDQLLEKGRPLVDSAVEKNRKKSSDAAVGALPAPSFAQAKREPVPPERLRYRKRLLSGMTLNVDSPSPSEHHAAASPSASGPAAPPRGDLDAQLSQMLAEDGAPAAPTTPSAEEENEARAFLGSMAQSRRAHLGDQAPGPTAKSAMKSAAKAAAKPAPKTAIKPKKRPPTRRPESKWEAHFKKHVKISACASSGKMLKPKTKTKLGETKTKELPGPRYSGKNAGKGETAPLACKTKGGRIDFRGLCGIDVANRGRIGVELGHLPRMEGKKYRCGDWTRTGMKVGVAVQSAEGAPISLGGNGRAPAGDGLLAAHLACAPRAARHPSRGDCTVVQGISRDSMALYLDEVRRRMAQLRWEEQSRIKFRDGTLVELEERGIRAERASCKKPFDKCKPECPGYRLRWNRWPIVVERGNGANMVLIQPPWGASMAGGGGAPPSGAQCDEAVRKHLGRGAIALTDGADCYEAFADGDLICSPCCDRNDCLERARAAGSAKLCLGARPRHGRGRFRARYRRLVLSHGVVSHKK</sequence>
<feature type="region of interest" description="Disordered" evidence="1">
    <location>
        <begin position="484"/>
        <end position="514"/>
    </location>
</feature>
<keyword evidence="3" id="KW-1185">Reference proteome</keyword>
<feature type="region of interest" description="Disordered" evidence="1">
    <location>
        <begin position="597"/>
        <end position="646"/>
    </location>
</feature>
<feature type="compositionally biased region" description="Low complexity" evidence="1">
    <location>
        <begin position="607"/>
        <end position="628"/>
    </location>
</feature>
<evidence type="ECO:0000313" key="3">
    <source>
        <dbReference type="Proteomes" id="UP001189429"/>
    </source>
</evidence>
<evidence type="ECO:0000256" key="1">
    <source>
        <dbReference type="SAM" id="MobiDB-lite"/>
    </source>
</evidence>
<comment type="caution">
    <text evidence="2">The sequence shown here is derived from an EMBL/GenBank/DDBJ whole genome shotgun (WGS) entry which is preliminary data.</text>
</comment>
<name>A0ABN9SI69_9DINO</name>
<evidence type="ECO:0000313" key="2">
    <source>
        <dbReference type="EMBL" id="CAK0831393.1"/>
    </source>
</evidence>
<feature type="region of interest" description="Disordered" evidence="1">
    <location>
        <begin position="668"/>
        <end position="694"/>
    </location>
</feature>
<feature type="non-terminal residue" evidence="2">
    <location>
        <position position="992"/>
    </location>
</feature>
<protein>
    <recommendedName>
        <fullName evidence="4">ISXO2-like transposase domain-containing protein</fullName>
    </recommendedName>
</protein>
<dbReference type="EMBL" id="CAUYUJ010011226">
    <property type="protein sequence ID" value="CAK0831393.1"/>
    <property type="molecule type" value="Genomic_DNA"/>
</dbReference>
<proteinExistence type="predicted"/>
<organism evidence="2 3">
    <name type="scientific">Prorocentrum cordatum</name>
    <dbReference type="NCBI Taxonomy" id="2364126"/>
    <lineage>
        <taxon>Eukaryota</taxon>
        <taxon>Sar</taxon>
        <taxon>Alveolata</taxon>
        <taxon>Dinophyceae</taxon>
        <taxon>Prorocentrales</taxon>
        <taxon>Prorocentraceae</taxon>
        <taxon>Prorocentrum</taxon>
    </lineage>
</organism>
<dbReference type="Proteomes" id="UP001189429">
    <property type="component" value="Unassembled WGS sequence"/>
</dbReference>
<evidence type="ECO:0008006" key="4">
    <source>
        <dbReference type="Google" id="ProtNLM"/>
    </source>
</evidence>
<reference evidence="2" key="1">
    <citation type="submission" date="2023-10" db="EMBL/GenBank/DDBJ databases">
        <authorList>
            <person name="Chen Y."/>
            <person name="Shah S."/>
            <person name="Dougan E. K."/>
            <person name="Thang M."/>
            <person name="Chan C."/>
        </authorList>
    </citation>
    <scope>NUCLEOTIDE SEQUENCE [LARGE SCALE GENOMIC DNA]</scope>
</reference>
<accession>A0ABN9SI69</accession>
<feature type="compositionally biased region" description="Basic and acidic residues" evidence="1">
    <location>
        <begin position="671"/>
        <end position="681"/>
    </location>
</feature>
<feature type="region of interest" description="Disordered" evidence="1">
    <location>
        <begin position="527"/>
        <end position="557"/>
    </location>
</feature>